<reference evidence="1" key="1">
    <citation type="journal article" date="2014" name="Front. Microbiol.">
        <title>High frequency of phylogenetically diverse reductive dehalogenase-homologous genes in deep subseafloor sedimentary metagenomes.</title>
        <authorList>
            <person name="Kawai M."/>
            <person name="Futagami T."/>
            <person name="Toyoda A."/>
            <person name="Takaki Y."/>
            <person name="Nishi S."/>
            <person name="Hori S."/>
            <person name="Arai W."/>
            <person name="Tsubouchi T."/>
            <person name="Morono Y."/>
            <person name="Uchiyama I."/>
            <person name="Ito T."/>
            <person name="Fujiyama A."/>
            <person name="Inagaki F."/>
            <person name="Takami H."/>
        </authorList>
    </citation>
    <scope>NUCLEOTIDE SEQUENCE</scope>
    <source>
        <strain evidence="1">Expedition CK06-06</strain>
    </source>
</reference>
<accession>X1AKR3</accession>
<dbReference type="EMBL" id="BART01001763">
    <property type="protein sequence ID" value="GAG73063.1"/>
    <property type="molecule type" value="Genomic_DNA"/>
</dbReference>
<proteinExistence type="predicted"/>
<organism evidence="1">
    <name type="scientific">marine sediment metagenome</name>
    <dbReference type="NCBI Taxonomy" id="412755"/>
    <lineage>
        <taxon>unclassified sequences</taxon>
        <taxon>metagenomes</taxon>
        <taxon>ecological metagenomes</taxon>
    </lineage>
</organism>
<comment type="caution">
    <text evidence="1">The sequence shown here is derived from an EMBL/GenBank/DDBJ whole genome shotgun (WGS) entry which is preliminary data.</text>
</comment>
<dbReference type="AlphaFoldDB" id="X1AKR3"/>
<protein>
    <submittedName>
        <fullName evidence="1">Uncharacterized protein</fullName>
    </submittedName>
</protein>
<evidence type="ECO:0000313" key="1">
    <source>
        <dbReference type="EMBL" id="GAG73063.1"/>
    </source>
</evidence>
<name>X1AKR3_9ZZZZ</name>
<sequence>MNIRAYLESGGSICLSCGSKNIEGGKIDWDSMSREVDCKDCGAGWWDIHKLVGVEER</sequence>
<gene>
    <name evidence="1" type="ORF">S01H4_05918</name>
</gene>